<feature type="coiled-coil region" evidence="1">
    <location>
        <begin position="103"/>
        <end position="130"/>
    </location>
</feature>
<sequence length="211" mass="24450">MDKKWVFKQLVKDKSDIEGLIAYALYKYQKDQTATQLREKEGEPEEVISERLKLFHDGVLLSEDRLNSFRESAFVLIDQVTKSIQHNLEKEYQIKEAQRQAKHNTLTRNLEQKEKSLTKRENDIDSQIEKGIENRLKSYVTDAAEYVNKKSKVQKFASWLIGGFSGYAAGLILIIFVWGIIACYSNDAVSQHAMVENCIHKILDFFTTRPI</sequence>
<evidence type="ECO:0000256" key="1">
    <source>
        <dbReference type="SAM" id="Coils"/>
    </source>
</evidence>
<evidence type="ECO:0000256" key="2">
    <source>
        <dbReference type="SAM" id="Phobius"/>
    </source>
</evidence>
<keyword evidence="1" id="KW-0175">Coiled coil</keyword>
<dbReference type="RefSeq" id="WP_073579338.1">
    <property type="nucleotide sequence ID" value="NZ_AP024898.1"/>
</dbReference>
<gene>
    <name evidence="3" type="ORF">VQ7734_00140</name>
</gene>
<protein>
    <submittedName>
        <fullName evidence="3">Uncharacterized protein</fullName>
    </submittedName>
</protein>
<keyword evidence="2" id="KW-0472">Membrane</keyword>
<feature type="transmembrane region" description="Helical" evidence="2">
    <location>
        <begin position="159"/>
        <end position="181"/>
    </location>
</feature>
<keyword evidence="2" id="KW-1133">Transmembrane helix</keyword>
<dbReference type="Proteomes" id="UP000184600">
    <property type="component" value="Unassembled WGS sequence"/>
</dbReference>
<dbReference type="OrthoDB" id="6556169at2"/>
<keyword evidence="2" id="KW-0812">Transmembrane</keyword>
<evidence type="ECO:0000313" key="3">
    <source>
        <dbReference type="EMBL" id="SHO54426.1"/>
    </source>
</evidence>
<keyword evidence="4" id="KW-1185">Reference proteome</keyword>
<dbReference type="AlphaFoldDB" id="A0A1M7YPI6"/>
<name>A0A1M7YPI6_9VIBR</name>
<reference evidence="4" key="1">
    <citation type="submission" date="2016-12" db="EMBL/GenBank/DDBJ databases">
        <authorList>
            <person name="Rodrigo-Torres L."/>
            <person name="Arahal R.D."/>
            <person name="Lucena T."/>
        </authorList>
    </citation>
    <scope>NUCLEOTIDE SEQUENCE [LARGE SCALE GENOMIC DNA]</scope>
</reference>
<proteinExistence type="predicted"/>
<dbReference type="EMBL" id="FRFG01000003">
    <property type="protein sequence ID" value="SHO54426.1"/>
    <property type="molecule type" value="Genomic_DNA"/>
</dbReference>
<evidence type="ECO:0000313" key="4">
    <source>
        <dbReference type="Proteomes" id="UP000184600"/>
    </source>
</evidence>
<accession>A0A1M7YPI6</accession>
<organism evidence="3 4">
    <name type="scientific">Vibrio quintilis</name>
    <dbReference type="NCBI Taxonomy" id="1117707"/>
    <lineage>
        <taxon>Bacteria</taxon>
        <taxon>Pseudomonadati</taxon>
        <taxon>Pseudomonadota</taxon>
        <taxon>Gammaproteobacteria</taxon>
        <taxon>Vibrionales</taxon>
        <taxon>Vibrionaceae</taxon>
        <taxon>Vibrio</taxon>
    </lineage>
</organism>